<feature type="compositionally biased region" description="Basic residues" evidence="1">
    <location>
        <begin position="116"/>
        <end position="132"/>
    </location>
</feature>
<comment type="caution">
    <text evidence="2">The sequence shown here is derived from an EMBL/GenBank/DDBJ whole genome shotgun (WGS) entry which is preliminary data.</text>
</comment>
<dbReference type="AlphaFoldDB" id="A0A7I9ZVV1"/>
<evidence type="ECO:0000256" key="1">
    <source>
        <dbReference type="SAM" id="MobiDB-lite"/>
    </source>
</evidence>
<keyword evidence="3" id="KW-1185">Reference proteome</keyword>
<dbReference type="Proteomes" id="UP000465304">
    <property type="component" value="Unassembled WGS sequence"/>
</dbReference>
<proteinExistence type="predicted"/>
<protein>
    <submittedName>
        <fullName evidence="2">Uncharacterized protein</fullName>
    </submittedName>
</protein>
<evidence type="ECO:0000313" key="2">
    <source>
        <dbReference type="EMBL" id="GFH05161.1"/>
    </source>
</evidence>
<sequence length="132" mass="15508">MKDALNQAANAREVLRRVTDDNLEGVLQWFTRDYRGRRVDKLASERISNDQAVLRLHDGVRQRVTVRIGSRNVDEQLPGEDLLRCHLTDNRRLVEECVSDLTAHPRQQRVEPGGLRRSRRICERRHHTSHER</sequence>
<evidence type="ECO:0000313" key="3">
    <source>
        <dbReference type="Proteomes" id="UP000465304"/>
    </source>
</evidence>
<feature type="region of interest" description="Disordered" evidence="1">
    <location>
        <begin position="105"/>
        <end position="132"/>
    </location>
</feature>
<reference evidence="2 3" key="1">
    <citation type="journal article" date="2019" name="Emerg. Microbes Infect.">
        <title>Comprehensive subspecies identification of 175 nontuberculous mycobacteria species based on 7547 genomic profiles.</title>
        <authorList>
            <person name="Matsumoto Y."/>
            <person name="Kinjo T."/>
            <person name="Motooka D."/>
            <person name="Nabeya D."/>
            <person name="Jung N."/>
            <person name="Uechi K."/>
            <person name="Horii T."/>
            <person name="Iida T."/>
            <person name="Fujita J."/>
            <person name="Nakamura S."/>
        </authorList>
    </citation>
    <scope>NUCLEOTIDE SEQUENCE [LARGE SCALE GENOMIC DNA]</scope>
    <source>
        <strain evidence="2 3">JCM 30996</strain>
    </source>
</reference>
<dbReference type="EMBL" id="BLLB01000002">
    <property type="protein sequence ID" value="GFH05161.1"/>
    <property type="molecule type" value="Genomic_DNA"/>
</dbReference>
<organism evidence="2 3">
    <name type="scientific">Mycolicibacterium hippocampi</name>
    <dbReference type="NCBI Taxonomy" id="659824"/>
    <lineage>
        <taxon>Bacteria</taxon>
        <taxon>Bacillati</taxon>
        <taxon>Actinomycetota</taxon>
        <taxon>Actinomycetes</taxon>
        <taxon>Mycobacteriales</taxon>
        <taxon>Mycobacteriaceae</taxon>
        <taxon>Mycolicibacterium</taxon>
    </lineage>
</organism>
<gene>
    <name evidence="2" type="ORF">MHIP_56440</name>
</gene>
<name>A0A7I9ZVV1_9MYCO</name>
<accession>A0A7I9ZVV1</accession>